<reference evidence="1 2" key="1">
    <citation type="submission" date="2019-11" db="EMBL/GenBank/DDBJ databases">
        <title>Draft genome sequence of Paludibacterium sp. dN18-1.</title>
        <authorList>
            <person name="Im W.-T."/>
        </authorList>
    </citation>
    <scope>NUCLEOTIDE SEQUENCE [LARGE SCALE GENOMIC DNA]</scope>
    <source>
        <strain evidence="2">dN 18-1</strain>
    </source>
</reference>
<protein>
    <submittedName>
        <fullName evidence="1">Uncharacterized protein</fullName>
    </submittedName>
</protein>
<dbReference type="EMBL" id="WLYX01000001">
    <property type="protein sequence ID" value="MTD33270.1"/>
    <property type="molecule type" value="Genomic_DNA"/>
</dbReference>
<organism evidence="1 2">
    <name type="scientific">Paludibacterium denitrificans</name>
    <dbReference type="NCBI Taxonomy" id="2675226"/>
    <lineage>
        <taxon>Bacteria</taxon>
        <taxon>Pseudomonadati</taxon>
        <taxon>Pseudomonadota</taxon>
        <taxon>Betaproteobacteria</taxon>
        <taxon>Neisseriales</taxon>
        <taxon>Chromobacteriaceae</taxon>
        <taxon>Paludibacterium</taxon>
    </lineage>
</organism>
<dbReference type="Proteomes" id="UP000446658">
    <property type="component" value="Unassembled WGS sequence"/>
</dbReference>
<evidence type="ECO:0000313" key="1">
    <source>
        <dbReference type="EMBL" id="MTD33270.1"/>
    </source>
</evidence>
<gene>
    <name evidence="1" type="ORF">GKE73_09370</name>
</gene>
<name>A0A844GD57_9NEIS</name>
<evidence type="ECO:0000313" key="2">
    <source>
        <dbReference type="Proteomes" id="UP000446658"/>
    </source>
</evidence>
<comment type="caution">
    <text evidence="1">The sequence shown here is derived from an EMBL/GenBank/DDBJ whole genome shotgun (WGS) entry which is preliminary data.</text>
</comment>
<dbReference type="RefSeq" id="WP_230370083.1">
    <property type="nucleotide sequence ID" value="NZ_WLYX01000001.1"/>
</dbReference>
<keyword evidence="2" id="KW-1185">Reference proteome</keyword>
<accession>A0A844GD57</accession>
<dbReference type="AlphaFoldDB" id="A0A844GD57"/>
<proteinExistence type="predicted"/>
<sequence>MLIILATILLAALGKLTAEGVASILSGVAGYVLGGMDKQQQGSDKPAPKVVE</sequence>